<evidence type="ECO:0000313" key="4">
    <source>
        <dbReference type="Proteomes" id="UP000008144"/>
    </source>
</evidence>
<accession>F6V4D8</accession>
<keyword evidence="1" id="KW-0175">Coiled coil</keyword>
<dbReference type="AlphaFoldDB" id="F6V4D8"/>
<evidence type="ECO:0000313" key="3">
    <source>
        <dbReference type="Ensembl" id="ENSCINP00000024373.2"/>
    </source>
</evidence>
<dbReference type="HOGENOM" id="CLU_1340199_0_0_1"/>
<name>F6V4D8_CIOIN</name>
<reference evidence="3" key="3">
    <citation type="submission" date="2025-08" db="UniProtKB">
        <authorList>
            <consortium name="Ensembl"/>
        </authorList>
    </citation>
    <scope>IDENTIFICATION</scope>
</reference>
<dbReference type="EMBL" id="EAAA01002680">
    <property type="status" value="NOT_ANNOTATED_CDS"/>
    <property type="molecule type" value="Genomic_DNA"/>
</dbReference>
<reference evidence="3" key="2">
    <citation type="journal article" date="2008" name="Genome Biol.">
        <title>Improved genome assembly and evidence-based global gene model set for the chordate Ciona intestinalis: new insight into intron and operon populations.</title>
        <authorList>
            <person name="Satou Y."/>
            <person name="Mineta K."/>
            <person name="Ogasawara M."/>
            <person name="Sasakura Y."/>
            <person name="Shoguchi E."/>
            <person name="Ueno K."/>
            <person name="Yamada L."/>
            <person name="Matsumoto J."/>
            <person name="Wasserscheid J."/>
            <person name="Dewar K."/>
            <person name="Wiley G.B."/>
            <person name="Macmil S.L."/>
            <person name="Roe B.A."/>
            <person name="Zeller R.W."/>
            <person name="Hastings K.E."/>
            <person name="Lemaire P."/>
            <person name="Lindquist E."/>
            <person name="Endo T."/>
            <person name="Hotta K."/>
            <person name="Inaba K."/>
        </authorList>
    </citation>
    <scope>NUCLEOTIDE SEQUENCE [LARGE SCALE GENOMIC DNA]</scope>
    <source>
        <strain evidence="3">wild type</strain>
    </source>
</reference>
<feature type="region of interest" description="Disordered" evidence="2">
    <location>
        <begin position="149"/>
        <end position="205"/>
    </location>
</feature>
<protein>
    <submittedName>
        <fullName evidence="3">Uncharacterized protein</fullName>
    </submittedName>
</protein>
<proteinExistence type="predicted"/>
<sequence>MKQPKPNLNDPREQRFDERQAFEIRYLSEKMEKLEQENEGLKKKVADRDAVIQALKIKHQKMWYQNNETMEVQGECESRLLQVILGTEQQTYPDENVYVQIQDTKYDTRVTNISPTTSSRETEIEADRHARLAANDFSILSILSKLLDRPPTVSSPAAPEAVLTEERSLQMADGDQNPSTLPGPVESLGNHHRQIQPANGDFASS</sequence>
<feature type="coiled-coil region" evidence="1">
    <location>
        <begin position="24"/>
        <end position="51"/>
    </location>
</feature>
<dbReference type="InParanoid" id="F6V4D8"/>
<reference evidence="3" key="4">
    <citation type="submission" date="2025-09" db="UniProtKB">
        <authorList>
            <consortium name="Ensembl"/>
        </authorList>
    </citation>
    <scope>IDENTIFICATION</scope>
</reference>
<dbReference type="Ensembl" id="ENSCINT00000024619.2">
    <property type="protein sequence ID" value="ENSCINP00000024373.2"/>
    <property type="gene ID" value="ENSCING00000013231.2"/>
</dbReference>
<evidence type="ECO:0000256" key="1">
    <source>
        <dbReference type="SAM" id="Coils"/>
    </source>
</evidence>
<evidence type="ECO:0000256" key="2">
    <source>
        <dbReference type="SAM" id="MobiDB-lite"/>
    </source>
</evidence>
<reference evidence="4" key="1">
    <citation type="journal article" date="2002" name="Science">
        <title>The draft genome of Ciona intestinalis: insights into chordate and vertebrate origins.</title>
        <authorList>
            <person name="Dehal P."/>
            <person name="Satou Y."/>
            <person name="Campbell R.K."/>
            <person name="Chapman J."/>
            <person name="Degnan B."/>
            <person name="De Tomaso A."/>
            <person name="Davidson B."/>
            <person name="Di Gregorio A."/>
            <person name="Gelpke M."/>
            <person name="Goodstein D.M."/>
            <person name="Harafuji N."/>
            <person name="Hastings K.E."/>
            <person name="Ho I."/>
            <person name="Hotta K."/>
            <person name="Huang W."/>
            <person name="Kawashima T."/>
            <person name="Lemaire P."/>
            <person name="Martinez D."/>
            <person name="Meinertzhagen I.A."/>
            <person name="Necula S."/>
            <person name="Nonaka M."/>
            <person name="Putnam N."/>
            <person name="Rash S."/>
            <person name="Saiga H."/>
            <person name="Satake M."/>
            <person name="Terry A."/>
            <person name="Yamada L."/>
            <person name="Wang H.G."/>
            <person name="Awazu S."/>
            <person name="Azumi K."/>
            <person name="Boore J."/>
            <person name="Branno M."/>
            <person name="Chin-Bow S."/>
            <person name="DeSantis R."/>
            <person name="Doyle S."/>
            <person name="Francino P."/>
            <person name="Keys D.N."/>
            <person name="Haga S."/>
            <person name="Hayashi H."/>
            <person name="Hino K."/>
            <person name="Imai K.S."/>
            <person name="Inaba K."/>
            <person name="Kano S."/>
            <person name="Kobayashi K."/>
            <person name="Kobayashi M."/>
            <person name="Lee B.I."/>
            <person name="Makabe K.W."/>
            <person name="Manohar C."/>
            <person name="Matassi G."/>
            <person name="Medina M."/>
            <person name="Mochizuki Y."/>
            <person name="Mount S."/>
            <person name="Morishita T."/>
            <person name="Miura S."/>
            <person name="Nakayama A."/>
            <person name="Nishizaka S."/>
            <person name="Nomoto H."/>
            <person name="Ohta F."/>
            <person name="Oishi K."/>
            <person name="Rigoutsos I."/>
            <person name="Sano M."/>
            <person name="Sasaki A."/>
            <person name="Sasakura Y."/>
            <person name="Shoguchi E."/>
            <person name="Shin-i T."/>
            <person name="Spagnuolo A."/>
            <person name="Stainier D."/>
            <person name="Suzuki M.M."/>
            <person name="Tassy O."/>
            <person name="Takatori N."/>
            <person name="Tokuoka M."/>
            <person name="Yagi K."/>
            <person name="Yoshizaki F."/>
            <person name="Wada S."/>
            <person name="Zhang C."/>
            <person name="Hyatt P.D."/>
            <person name="Larimer F."/>
            <person name="Detter C."/>
            <person name="Doggett N."/>
            <person name="Glavina T."/>
            <person name="Hawkins T."/>
            <person name="Richardson P."/>
            <person name="Lucas S."/>
            <person name="Kohara Y."/>
            <person name="Levine M."/>
            <person name="Satoh N."/>
            <person name="Rokhsar D.S."/>
        </authorList>
    </citation>
    <scope>NUCLEOTIDE SEQUENCE [LARGE SCALE GENOMIC DNA]</scope>
</reference>
<keyword evidence="4" id="KW-1185">Reference proteome</keyword>
<dbReference type="Proteomes" id="UP000008144">
    <property type="component" value="Chromosome 8"/>
</dbReference>
<organism evidence="3 4">
    <name type="scientific">Ciona intestinalis</name>
    <name type="common">Transparent sea squirt</name>
    <name type="synonym">Ascidia intestinalis</name>
    <dbReference type="NCBI Taxonomy" id="7719"/>
    <lineage>
        <taxon>Eukaryota</taxon>
        <taxon>Metazoa</taxon>
        <taxon>Chordata</taxon>
        <taxon>Tunicata</taxon>
        <taxon>Ascidiacea</taxon>
        <taxon>Phlebobranchia</taxon>
        <taxon>Cionidae</taxon>
        <taxon>Ciona</taxon>
    </lineage>
</organism>